<protein>
    <submittedName>
        <fullName evidence="1">Uncharacterized protein</fullName>
    </submittedName>
</protein>
<accession>B7K2H2</accession>
<sequence>MILKSSKSDLFTKKHSLSGKKAQKTDFIFPLTQTPNTDRLILELSRITTLPLLPF</sequence>
<gene>
    <name evidence="1" type="ordered locus">PCC8801_2352</name>
</gene>
<dbReference type="EMBL" id="CP001287">
    <property type="protein sequence ID" value="ACK66365.1"/>
    <property type="molecule type" value="Genomic_DNA"/>
</dbReference>
<dbReference type="Proteomes" id="UP000008204">
    <property type="component" value="Chromosome"/>
</dbReference>
<name>B7K2H2_RIPO1</name>
<evidence type="ECO:0000313" key="1">
    <source>
        <dbReference type="EMBL" id="ACK66365.1"/>
    </source>
</evidence>
<keyword evidence="2" id="KW-1185">Reference proteome</keyword>
<dbReference type="AlphaFoldDB" id="B7K2H2"/>
<dbReference type="KEGG" id="cyp:PCC8801_2352"/>
<dbReference type="HOGENOM" id="CLU_3024545_0_0_3"/>
<proteinExistence type="predicted"/>
<evidence type="ECO:0000313" key="2">
    <source>
        <dbReference type="Proteomes" id="UP000008204"/>
    </source>
</evidence>
<organism evidence="1 2">
    <name type="scientific">Rippkaea orientalis (strain PCC 8801 / RF-1)</name>
    <name type="common">Cyanothece sp. (strain PCC 8801)</name>
    <dbReference type="NCBI Taxonomy" id="41431"/>
    <lineage>
        <taxon>Bacteria</taxon>
        <taxon>Bacillati</taxon>
        <taxon>Cyanobacteriota</taxon>
        <taxon>Cyanophyceae</taxon>
        <taxon>Oscillatoriophycideae</taxon>
        <taxon>Chroococcales</taxon>
        <taxon>Aphanothecaceae</taxon>
        <taxon>Rippkaea</taxon>
        <taxon>Rippkaea orientalis</taxon>
    </lineage>
</organism>
<reference evidence="2" key="1">
    <citation type="journal article" date="2011" name="MBio">
        <title>Novel metabolic attributes of the genus Cyanothece, comprising a group of unicellular nitrogen-fixing Cyanobacteria.</title>
        <authorList>
            <person name="Bandyopadhyay A."/>
            <person name="Elvitigala T."/>
            <person name="Welsh E."/>
            <person name="Stockel J."/>
            <person name="Liberton M."/>
            <person name="Min H."/>
            <person name="Sherman L.A."/>
            <person name="Pakrasi H.B."/>
        </authorList>
    </citation>
    <scope>NUCLEOTIDE SEQUENCE [LARGE SCALE GENOMIC DNA]</scope>
    <source>
        <strain evidence="2">PCC 8801</strain>
    </source>
</reference>